<name>A0A5C1HUL9_9SPHI</name>
<protein>
    <submittedName>
        <fullName evidence="1">Uncharacterized protein</fullName>
    </submittedName>
</protein>
<sequence length="428" mass="48291">MEKEKQLLLLCRQLIEQMLNWGDSNIWGNDDFEQLSQQIFDKTRVQLSVSTLKRIWGKVRYESFPNAATLNALAGFLDYTSWRDFRQHYQVNGVVEQPAETISHEIPIPPAIPPSKPHMRYVWFGSAVLLVLGALFFMSSKRNKPVDPASIKFSSKKVSDDLPNSVVFNYDASAFHSDSVFIQQSWDPNRREQVPGDGKQFTSIYYNPGYFIAKLIVDGYVKKTTSVFIKTKGWKGILDHQPIPVYLSPEEIKGQGFMGIDAKLMQQKLGIPVFNNTWVKFANIREFPGINADNFTMDCTLRNTSTPGESACAKADLTILGNGTAIVIPIVNKGCISDMGILTGTAWVSGKDHDLSAFGTDMSQFQNLRCTVKDHFLRIYLNDKQIFEFKQADTMGRIVGIRFEFEGPGEVKQYKLETPGGAVYAEQF</sequence>
<dbReference type="RefSeq" id="WP_112572124.1">
    <property type="nucleotide sequence ID" value="NZ_CP043450.1"/>
</dbReference>
<reference evidence="1" key="1">
    <citation type="submission" date="2019-08" db="EMBL/GenBank/DDBJ databases">
        <title>Comparative genome analysis confer to the adaptation heavy metal polluted environment.</title>
        <authorList>
            <person name="Li Y."/>
        </authorList>
    </citation>
    <scope>NUCLEOTIDE SEQUENCE [LARGE SCALE GENOMIC DNA]</scope>
    <source>
        <strain evidence="1">P1</strain>
    </source>
</reference>
<dbReference type="AlphaFoldDB" id="A0A5C1HUL9"/>
<evidence type="ECO:0000313" key="1">
    <source>
        <dbReference type="EMBL" id="QEM09596.1"/>
    </source>
</evidence>
<dbReference type="OrthoDB" id="639802at2"/>
<dbReference type="EMBL" id="CP043450">
    <property type="protein sequence ID" value="QEM09596.1"/>
    <property type="molecule type" value="Genomic_DNA"/>
</dbReference>
<evidence type="ECO:0000313" key="2">
    <source>
        <dbReference type="Proteomes" id="UP000251402"/>
    </source>
</evidence>
<organism evidence="1 2">
    <name type="scientific">Mucilaginibacter rubeus</name>
    <dbReference type="NCBI Taxonomy" id="2027860"/>
    <lineage>
        <taxon>Bacteria</taxon>
        <taxon>Pseudomonadati</taxon>
        <taxon>Bacteroidota</taxon>
        <taxon>Sphingobacteriia</taxon>
        <taxon>Sphingobacteriales</taxon>
        <taxon>Sphingobacteriaceae</taxon>
        <taxon>Mucilaginibacter</taxon>
    </lineage>
</organism>
<proteinExistence type="predicted"/>
<accession>A0A5C1HUL9</accession>
<gene>
    <name evidence="1" type="ORF">DEO27_006020</name>
</gene>
<keyword evidence="2" id="KW-1185">Reference proteome</keyword>
<dbReference type="Proteomes" id="UP000251402">
    <property type="component" value="Chromosome"/>
</dbReference>
<dbReference type="KEGG" id="mrub:DEO27_006020"/>